<keyword evidence="2" id="KW-0680">Restriction system</keyword>
<evidence type="ECO:0000313" key="6">
    <source>
        <dbReference type="Proteomes" id="UP000553706"/>
    </source>
</evidence>
<dbReference type="SUPFAM" id="SSF116734">
    <property type="entry name" value="DNA methylase specificity domain"/>
    <property type="match status" value="2"/>
</dbReference>
<dbReference type="GO" id="GO:0009035">
    <property type="term" value="F:type I site-specific deoxyribonuclease activity"/>
    <property type="evidence" value="ECO:0007669"/>
    <property type="project" value="UniProtKB-EC"/>
</dbReference>
<organism evidence="5 6">
    <name type="scientific">Acidocella aromatica</name>
    <dbReference type="NCBI Taxonomy" id="1303579"/>
    <lineage>
        <taxon>Bacteria</taxon>
        <taxon>Pseudomonadati</taxon>
        <taxon>Pseudomonadota</taxon>
        <taxon>Alphaproteobacteria</taxon>
        <taxon>Acetobacterales</taxon>
        <taxon>Acidocellaceae</taxon>
        <taxon>Acidocella</taxon>
    </lineage>
</organism>
<protein>
    <submittedName>
        <fullName evidence="5">Type I restriction enzyme S subunit</fullName>
        <ecNumber evidence="5">3.1.21.3</ecNumber>
    </submittedName>
</protein>
<reference evidence="5 6" key="1">
    <citation type="submission" date="2020-08" db="EMBL/GenBank/DDBJ databases">
        <title>Genomic Encyclopedia of Type Strains, Phase IV (KMG-IV): sequencing the most valuable type-strain genomes for metagenomic binning, comparative biology and taxonomic classification.</title>
        <authorList>
            <person name="Goeker M."/>
        </authorList>
    </citation>
    <scope>NUCLEOTIDE SEQUENCE [LARGE SCALE GENOMIC DNA]</scope>
    <source>
        <strain evidence="5 6">DSM 27026</strain>
    </source>
</reference>
<evidence type="ECO:0000256" key="2">
    <source>
        <dbReference type="ARBA" id="ARBA00022747"/>
    </source>
</evidence>
<proteinExistence type="inferred from homology"/>
<sequence length="397" mass="43624">MGEWTDVSLGTLAAPNNGAIAIGPFGSAMKADTYVPSGVPVIRGTNISNTRAWKGDWVYISDDFADSMPRCVVKPNTLVFPHRGSVGEVALVPPRAYSRYFLSTSLMKIELDEKKASPLFVYYFFKSSAGREEILKYASQVGTPGIGQPLASLRSFKLPHPPLPIQRAIASVLGALDDKIDLNCQMNETLVAMARVIFKDWFVDFGPTRAKMEGRAPYLAPEIWSLFPDRLDDEGKPAGWSIASIYEAASVIYGAPFASSQFNSTKNGIPLVRIRDLPSEKPGVWTEEVHPKGYKIQPGDILVGMDGEFRAYLWGGDEAWLNQRVCCFVPKPGYSAAFLHNSIIAPLAFVEATENATTVIHLGKGDIDKFEVMLATPAIHKVFNNLVQPFYDKIVAQ</sequence>
<dbReference type="CDD" id="cd17257">
    <property type="entry name" value="RMtype1_S_EcoBI-TRD1-CR1_like"/>
    <property type="match status" value="1"/>
</dbReference>
<evidence type="ECO:0000256" key="1">
    <source>
        <dbReference type="ARBA" id="ARBA00010923"/>
    </source>
</evidence>
<dbReference type="GO" id="GO:0009307">
    <property type="term" value="P:DNA restriction-modification system"/>
    <property type="evidence" value="ECO:0007669"/>
    <property type="project" value="UniProtKB-KW"/>
</dbReference>
<dbReference type="InterPro" id="IPR000055">
    <property type="entry name" value="Restrct_endonuc_typeI_TRD"/>
</dbReference>
<feature type="domain" description="Type I restriction modification DNA specificity" evidence="4">
    <location>
        <begin position="32"/>
        <end position="190"/>
    </location>
</feature>
<dbReference type="EC" id="3.1.21.3" evidence="5"/>
<dbReference type="AlphaFoldDB" id="A0A840VQV3"/>
<dbReference type="EMBL" id="JACHFJ010000019">
    <property type="protein sequence ID" value="MBB5374489.1"/>
    <property type="molecule type" value="Genomic_DNA"/>
</dbReference>
<dbReference type="GO" id="GO:0003677">
    <property type="term" value="F:DNA binding"/>
    <property type="evidence" value="ECO:0007669"/>
    <property type="project" value="UniProtKB-KW"/>
</dbReference>
<comment type="caution">
    <text evidence="5">The sequence shown here is derived from an EMBL/GenBank/DDBJ whole genome shotgun (WGS) entry which is preliminary data.</text>
</comment>
<dbReference type="RefSeq" id="WP_183267503.1">
    <property type="nucleotide sequence ID" value="NZ_JACHFJ010000019.1"/>
</dbReference>
<dbReference type="Gene3D" id="3.90.220.20">
    <property type="entry name" value="DNA methylase specificity domains"/>
    <property type="match status" value="2"/>
</dbReference>
<dbReference type="InterPro" id="IPR052021">
    <property type="entry name" value="Type-I_RS_S_subunit"/>
</dbReference>
<dbReference type="Proteomes" id="UP000553706">
    <property type="component" value="Unassembled WGS sequence"/>
</dbReference>
<comment type="similarity">
    <text evidence="1">Belongs to the type-I restriction system S methylase family.</text>
</comment>
<evidence type="ECO:0000256" key="3">
    <source>
        <dbReference type="ARBA" id="ARBA00023125"/>
    </source>
</evidence>
<keyword evidence="5" id="KW-0378">Hydrolase</keyword>
<keyword evidence="6" id="KW-1185">Reference proteome</keyword>
<dbReference type="PANTHER" id="PTHR30408">
    <property type="entry name" value="TYPE-1 RESTRICTION ENZYME ECOKI SPECIFICITY PROTEIN"/>
    <property type="match status" value="1"/>
</dbReference>
<dbReference type="InterPro" id="IPR044946">
    <property type="entry name" value="Restrct_endonuc_typeI_TRD_sf"/>
</dbReference>
<name>A0A840VQV3_9PROT</name>
<dbReference type="PANTHER" id="PTHR30408:SF12">
    <property type="entry name" value="TYPE I RESTRICTION ENZYME MJAVIII SPECIFICITY SUBUNIT"/>
    <property type="match status" value="1"/>
</dbReference>
<accession>A0A840VQV3</accession>
<dbReference type="Pfam" id="PF01420">
    <property type="entry name" value="Methylase_S"/>
    <property type="match status" value="1"/>
</dbReference>
<gene>
    <name evidence="5" type="ORF">HNP71_002763</name>
</gene>
<evidence type="ECO:0000313" key="5">
    <source>
        <dbReference type="EMBL" id="MBB5374489.1"/>
    </source>
</evidence>
<keyword evidence="3" id="KW-0238">DNA-binding</keyword>
<evidence type="ECO:0000259" key="4">
    <source>
        <dbReference type="Pfam" id="PF01420"/>
    </source>
</evidence>